<proteinExistence type="predicted"/>
<dbReference type="EMBL" id="JAYKXP010000015">
    <property type="protein sequence ID" value="KAK7050005.1"/>
    <property type="molecule type" value="Genomic_DNA"/>
</dbReference>
<name>A0AAW0DFB7_9AGAR</name>
<evidence type="ECO:0000313" key="1">
    <source>
        <dbReference type="EMBL" id="KAK7050005.1"/>
    </source>
</evidence>
<comment type="caution">
    <text evidence="1">The sequence shown here is derived from an EMBL/GenBank/DDBJ whole genome shotgun (WGS) entry which is preliminary data.</text>
</comment>
<sequence length="192" mass="22334">MQACNTAIQYVFAGYIFSKPDHAIGSILARKSHRNSLHLLKYKVLRDESKDIGRLVHRSMDLPLSEALFFLKDAPEVYFVYTQYREAWKSYWENYDRTTEDLFALIERSSKPGVKDFAEQAKQYDRYTNDGNPPSVAAMLDKVEEMHGGFKARFGKSSYSTSREYTDWVKAVESQYPRWEDFSSVGIRSPPR</sequence>
<protein>
    <submittedName>
        <fullName evidence="1">Uncharacterized protein</fullName>
    </submittedName>
</protein>
<reference evidence="1 2" key="1">
    <citation type="submission" date="2024-01" db="EMBL/GenBank/DDBJ databases">
        <title>A draft genome for a cacao thread blight-causing isolate of Paramarasmius palmivorus.</title>
        <authorList>
            <person name="Baruah I.K."/>
            <person name="Bukari Y."/>
            <person name="Amoako-Attah I."/>
            <person name="Meinhardt L.W."/>
            <person name="Bailey B.A."/>
            <person name="Cohen S.P."/>
        </authorList>
    </citation>
    <scope>NUCLEOTIDE SEQUENCE [LARGE SCALE GENOMIC DNA]</scope>
    <source>
        <strain evidence="1 2">GH-12</strain>
    </source>
</reference>
<accession>A0AAW0DFB7</accession>
<dbReference type="Proteomes" id="UP001383192">
    <property type="component" value="Unassembled WGS sequence"/>
</dbReference>
<dbReference type="AlphaFoldDB" id="A0AAW0DFB7"/>
<keyword evidence="2" id="KW-1185">Reference proteome</keyword>
<organism evidence="1 2">
    <name type="scientific">Paramarasmius palmivorus</name>
    <dbReference type="NCBI Taxonomy" id="297713"/>
    <lineage>
        <taxon>Eukaryota</taxon>
        <taxon>Fungi</taxon>
        <taxon>Dikarya</taxon>
        <taxon>Basidiomycota</taxon>
        <taxon>Agaricomycotina</taxon>
        <taxon>Agaricomycetes</taxon>
        <taxon>Agaricomycetidae</taxon>
        <taxon>Agaricales</taxon>
        <taxon>Marasmiineae</taxon>
        <taxon>Marasmiaceae</taxon>
        <taxon>Paramarasmius</taxon>
    </lineage>
</organism>
<evidence type="ECO:0000313" key="2">
    <source>
        <dbReference type="Proteomes" id="UP001383192"/>
    </source>
</evidence>
<gene>
    <name evidence="1" type="ORF">VNI00_005436</name>
</gene>